<dbReference type="PRINTS" id="PR00260">
    <property type="entry name" value="CHEMTRNSDUCR"/>
</dbReference>
<dbReference type="SUPFAM" id="SSF55785">
    <property type="entry name" value="PYP-like sensor domain (PAS domain)"/>
    <property type="match status" value="1"/>
</dbReference>
<dbReference type="Pfam" id="PF00015">
    <property type="entry name" value="MCPsignal"/>
    <property type="match status" value="1"/>
</dbReference>
<dbReference type="InterPro" id="IPR003660">
    <property type="entry name" value="HAMP_dom"/>
</dbReference>
<evidence type="ECO:0000256" key="3">
    <source>
        <dbReference type="ARBA" id="ARBA00022481"/>
    </source>
</evidence>
<dbReference type="CDD" id="cd06225">
    <property type="entry name" value="HAMP"/>
    <property type="match status" value="1"/>
</dbReference>
<accession>A0A1I4SKE9</accession>
<comment type="similarity">
    <text evidence="9">Belongs to the methyl-accepting chemotaxis (MCP) protein family.</text>
</comment>
<dbReference type="InterPro" id="IPR035965">
    <property type="entry name" value="PAS-like_dom_sf"/>
</dbReference>
<keyword evidence="6 11" id="KW-0812">Transmembrane</keyword>
<keyword evidence="5" id="KW-0997">Cell inner membrane</keyword>
<proteinExistence type="inferred from homology"/>
<dbReference type="Pfam" id="PF00672">
    <property type="entry name" value="HAMP"/>
    <property type="match status" value="1"/>
</dbReference>
<dbReference type="SMART" id="SM00283">
    <property type="entry name" value="MA"/>
    <property type="match status" value="1"/>
</dbReference>
<keyword evidence="3" id="KW-0488">Methylation</keyword>
<dbReference type="PROSITE" id="PS50111">
    <property type="entry name" value="CHEMOTAXIS_TRANSDUC_2"/>
    <property type="match status" value="1"/>
</dbReference>
<evidence type="ECO:0000259" key="14">
    <source>
        <dbReference type="PROSITE" id="PS50885"/>
    </source>
</evidence>
<keyword evidence="2" id="KW-1003">Cell membrane</keyword>
<dbReference type="GO" id="GO:0004888">
    <property type="term" value="F:transmembrane signaling receptor activity"/>
    <property type="evidence" value="ECO:0007669"/>
    <property type="project" value="InterPro"/>
</dbReference>
<dbReference type="GO" id="GO:0052131">
    <property type="term" value="P:positive aerotaxis"/>
    <property type="evidence" value="ECO:0007669"/>
    <property type="project" value="UniProtKB-ARBA"/>
</dbReference>
<evidence type="ECO:0000256" key="9">
    <source>
        <dbReference type="ARBA" id="ARBA00029447"/>
    </source>
</evidence>
<dbReference type="InterPro" id="IPR004090">
    <property type="entry name" value="Chemotax_Me-accpt_rcpt"/>
</dbReference>
<evidence type="ECO:0000313" key="15">
    <source>
        <dbReference type="EMBL" id="SFM64894.1"/>
    </source>
</evidence>
<evidence type="ECO:0000256" key="11">
    <source>
        <dbReference type="SAM" id="Phobius"/>
    </source>
</evidence>
<dbReference type="PROSITE" id="PS50885">
    <property type="entry name" value="HAMP"/>
    <property type="match status" value="1"/>
</dbReference>
<dbReference type="GO" id="GO:0007165">
    <property type="term" value="P:signal transduction"/>
    <property type="evidence" value="ECO:0007669"/>
    <property type="project" value="UniProtKB-KW"/>
</dbReference>
<dbReference type="FunFam" id="1.10.287.950:FF:000001">
    <property type="entry name" value="Methyl-accepting chemotaxis sensory transducer"/>
    <property type="match status" value="1"/>
</dbReference>
<protein>
    <submittedName>
        <fullName evidence="15">Methyl-accepting chemotaxis sensory transducer with Pas/Pac sensor</fullName>
    </submittedName>
</protein>
<organism evidence="15 16">
    <name type="scientific">Rugamonas rubra</name>
    <dbReference type="NCBI Taxonomy" id="758825"/>
    <lineage>
        <taxon>Bacteria</taxon>
        <taxon>Pseudomonadati</taxon>
        <taxon>Pseudomonadota</taxon>
        <taxon>Betaproteobacteria</taxon>
        <taxon>Burkholderiales</taxon>
        <taxon>Oxalobacteraceae</taxon>
        <taxon>Telluria group</taxon>
        <taxon>Rugamonas</taxon>
    </lineage>
</organism>
<keyword evidence="10" id="KW-0807">Transducer</keyword>
<dbReference type="InterPro" id="IPR000014">
    <property type="entry name" value="PAS"/>
</dbReference>
<dbReference type="STRING" id="758825.SAMN02982985_04829"/>
<evidence type="ECO:0000256" key="10">
    <source>
        <dbReference type="PROSITE-ProRule" id="PRU00284"/>
    </source>
</evidence>
<dbReference type="SUPFAM" id="SSF58104">
    <property type="entry name" value="Methyl-accepting chemotaxis protein (MCP) signaling domain"/>
    <property type="match status" value="1"/>
</dbReference>
<keyword evidence="16" id="KW-1185">Reference proteome</keyword>
<dbReference type="EMBL" id="FOTW01000026">
    <property type="protein sequence ID" value="SFM64894.1"/>
    <property type="molecule type" value="Genomic_DNA"/>
</dbReference>
<sequence>MRHTNPATHREYILKDSEAVVSKTDLQGNITYANQDFINISGYSAEELLGAPQNIVRHPDMPAEAFADLWRCLKQGRSWTGLVKNRCKNGDHYWVEANAAPMIADGKVVGYTSIRVKPSREQVRAAEQAYAEIRAGGGRLHIRDGAALRRAGWRWPARLPALSLKRNIGLGCGALAALFLAGWLAPALAGGPFVRALPAAAGVLGCALFGWQLQRAAVAPLRQLCGDINRMSAGDLSARIAARGDNELGCLSQALRVLQINVKLLVGQIKESAGAVRLGAHHMAGGNADLSARTESQASSLQETAASIEQLASTLRQTADNVRQANALAGHTAEVAGRGGVAVGQVIATMAGIRASSQRIAEIIGVVDGIAFQTNILALNAAVEAARAGEQGRGFAVVAAEVRALAQRSATAAGEIKQLIQGSVAQVQQGGALVDEAGRIMDDVLASVTRITGHMGDIAHASGEQSMGIEQVNLAIGQIDAATQQNAGLVEQSAAAAETMLGQSQQLGRLVDAFQLVAAAPRLRPAMA</sequence>
<evidence type="ECO:0000256" key="8">
    <source>
        <dbReference type="ARBA" id="ARBA00023136"/>
    </source>
</evidence>
<dbReference type="CDD" id="cd11386">
    <property type="entry name" value="MCP_signal"/>
    <property type="match status" value="1"/>
</dbReference>
<feature type="domain" description="Methyl-accepting transducer" evidence="12">
    <location>
        <begin position="272"/>
        <end position="501"/>
    </location>
</feature>
<keyword evidence="4" id="KW-0145">Chemotaxis</keyword>
<keyword evidence="7 11" id="KW-1133">Transmembrane helix</keyword>
<dbReference type="CDD" id="cd00130">
    <property type="entry name" value="PAS"/>
    <property type="match status" value="1"/>
</dbReference>
<evidence type="ECO:0000259" key="12">
    <source>
        <dbReference type="PROSITE" id="PS50111"/>
    </source>
</evidence>
<dbReference type="FunFam" id="3.30.450.20:FF:000046">
    <property type="entry name" value="Aerotaxis sensor receptor"/>
    <property type="match status" value="1"/>
</dbReference>
<evidence type="ECO:0000256" key="1">
    <source>
        <dbReference type="ARBA" id="ARBA00004429"/>
    </source>
</evidence>
<evidence type="ECO:0000256" key="5">
    <source>
        <dbReference type="ARBA" id="ARBA00022519"/>
    </source>
</evidence>
<evidence type="ECO:0000313" key="16">
    <source>
        <dbReference type="Proteomes" id="UP000199470"/>
    </source>
</evidence>
<evidence type="ECO:0000256" key="4">
    <source>
        <dbReference type="ARBA" id="ARBA00022500"/>
    </source>
</evidence>
<dbReference type="SMART" id="SM00091">
    <property type="entry name" value="PAS"/>
    <property type="match status" value="1"/>
</dbReference>
<dbReference type="RefSeq" id="WP_093390257.1">
    <property type="nucleotide sequence ID" value="NZ_FOTW01000026.1"/>
</dbReference>
<feature type="domain" description="PAS" evidence="13">
    <location>
        <begin position="13"/>
        <end position="50"/>
    </location>
</feature>
<evidence type="ECO:0000256" key="2">
    <source>
        <dbReference type="ARBA" id="ARBA00022475"/>
    </source>
</evidence>
<dbReference type="PANTHER" id="PTHR43531:SF14">
    <property type="entry name" value="METHYL-ACCEPTING CHEMOTAXIS PROTEIN I-RELATED"/>
    <property type="match status" value="1"/>
</dbReference>
<dbReference type="GO" id="GO:0005886">
    <property type="term" value="C:plasma membrane"/>
    <property type="evidence" value="ECO:0007669"/>
    <property type="project" value="UniProtKB-SubCell"/>
</dbReference>
<evidence type="ECO:0000256" key="7">
    <source>
        <dbReference type="ARBA" id="ARBA00022989"/>
    </source>
</evidence>
<dbReference type="AlphaFoldDB" id="A0A1I4SKE9"/>
<gene>
    <name evidence="15" type="ORF">SAMN02982985_04829</name>
</gene>
<feature type="domain" description="HAMP" evidence="14">
    <location>
        <begin position="215"/>
        <end position="267"/>
    </location>
</feature>
<feature type="transmembrane region" description="Helical" evidence="11">
    <location>
        <begin position="168"/>
        <end position="189"/>
    </location>
</feature>
<reference evidence="15 16" key="1">
    <citation type="submission" date="2016-10" db="EMBL/GenBank/DDBJ databases">
        <authorList>
            <person name="de Groot N.N."/>
        </authorList>
    </citation>
    <scope>NUCLEOTIDE SEQUENCE [LARGE SCALE GENOMIC DNA]</scope>
    <source>
        <strain evidence="15 16">ATCC 43154</strain>
    </source>
</reference>
<dbReference type="PROSITE" id="PS50112">
    <property type="entry name" value="PAS"/>
    <property type="match status" value="1"/>
</dbReference>
<keyword evidence="8 11" id="KW-0472">Membrane</keyword>
<dbReference type="NCBIfam" id="TIGR00229">
    <property type="entry name" value="sensory_box"/>
    <property type="match status" value="1"/>
</dbReference>
<name>A0A1I4SKE9_9BURK</name>
<dbReference type="InterPro" id="IPR013655">
    <property type="entry name" value="PAS_fold_3"/>
</dbReference>
<dbReference type="SMART" id="SM00304">
    <property type="entry name" value="HAMP"/>
    <property type="match status" value="2"/>
</dbReference>
<dbReference type="Gene3D" id="1.10.287.950">
    <property type="entry name" value="Methyl-accepting chemotaxis protein"/>
    <property type="match status" value="1"/>
</dbReference>
<evidence type="ECO:0000256" key="6">
    <source>
        <dbReference type="ARBA" id="ARBA00022692"/>
    </source>
</evidence>
<dbReference type="Gene3D" id="3.30.450.20">
    <property type="entry name" value="PAS domain"/>
    <property type="match status" value="1"/>
</dbReference>
<dbReference type="InterPro" id="IPR004089">
    <property type="entry name" value="MCPsignal_dom"/>
</dbReference>
<dbReference type="Proteomes" id="UP000199470">
    <property type="component" value="Unassembled WGS sequence"/>
</dbReference>
<evidence type="ECO:0000259" key="13">
    <source>
        <dbReference type="PROSITE" id="PS50112"/>
    </source>
</evidence>
<dbReference type="InterPro" id="IPR051310">
    <property type="entry name" value="MCP_chemotaxis"/>
</dbReference>
<comment type="subcellular location">
    <subcellularLocation>
        <location evidence="1">Cell inner membrane</location>
        <topology evidence="1">Multi-pass membrane protein</topology>
    </subcellularLocation>
</comment>
<dbReference type="Pfam" id="PF08447">
    <property type="entry name" value="PAS_3"/>
    <property type="match status" value="1"/>
</dbReference>
<dbReference type="PANTHER" id="PTHR43531">
    <property type="entry name" value="PROTEIN ICFG"/>
    <property type="match status" value="1"/>
</dbReference>